<accession>A0A1M6G9G9</accession>
<sequence>MSKTVKLDWEEAKEIADVLTNTENPDEDYAITENALDEKWGIGIDTFHEIVDGIFRMINFGISPLTQTPFVGISKGNEWLAKKEVNQQFIHALINWATEGEDIPEGSKGFMRTIMKGDEPEFDIQISRSKVTRKAINRDHNVERKTLENIF</sequence>
<dbReference type="STRING" id="1118202.SAMN05443429_108105"/>
<dbReference type="OrthoDB" id="1510178at2"/>
<dbReference type="EMBL" id="FQYI01000008">
    <property type="protein sequence ID" value="SHJ06534.1"/>
    <property type="molecule type" value="Genomic_DNA"/>
</dbReference>
<dbReference type="Proteomes" id="UP000184335">
    <property type="component" value="Unassembled WGS sequence"/>
</dbReference>
<dbReference type="AlphaFoldDB" id="A0A1M6G9G9"/>
<keyword evidence="2" id="KW-1185">Reference proteome</keyword>
<evidence type="ECO:0000313" key="2">
    <source>
        <dbReference type="Proteomes" id="UP000184335"/>
    </source>
</evidence>
<gene>
    <name evidence="1" type="ORF">SAMN05443429_108105</name>
</gene>
<proteinExistence type="predicted"/>
<evidence type="ECO:0000313" key="1">
    <source>
        <dbReference type="EMBL" id="SHJ06534.1"/>
    </source>
</evidence>
<protein>
    <submittedName>
        <fullName evidence="1">Uncharacterized protein</fullName>
    </submittedName>
</protein>
<reference evidence="1 2" key="1">
    <citation type="submission" date="2016-11" db="EMBL/GenBank/DDBJ databases">
        <authorList>
            <person name="Jaros S."/>
            <person name="Januszkiewicz K."/>
            <person name="Wedrychowicz H."/>
        </authorList>
    </citation>
    <scope>NUCLEOTIDE SEQUENCE [LARGE SCALE GENOMIC DNA]</scope>
    <source>
        <strain evidence="1 2">DSM 25479</strain>
    </source>
</reference>
<dbReference type="RefSeq" id="WP_073180284.1">
    <property type="nucleotide sequence ID" value="NZ_FQYI01000008.1"/>
</dbReference>
<organism evidence="1 2">
    <name type="scientific">Cruoricaptor ignavus</name>
    <dbReference type="NCBI Taxonomy" id="1118202"/>
    <lineage>
        <taxon>Bacteria</taxon>
        <taxon>Pseudomonadati</taxon>
        <taxon>Bacteroidota</taxon>
        <taxon>Flavobacteriia</taxon>
        <taxon>Flavobacteriales</taxon>
        <taxon>Weeksellaceae</taxon>
        <taxon>Cruoricaptor</taxon>
    </lineage>
</organism>
<name>A0A1M6G9G9_9FLAO</name>